<proteinExistence type="predicted"/>
<dbReference type="InterPro" id="IPR050109">
    <property type="entry name" value="HTH-type_TetR-like_transc_reg"/>
</dbReference>
<dbReference type="SUPFAM" id="SSF46689">
    <property type="entry name" value="Homeodomain-like"/>
    <property type="match status" value="1"/>
</dbReference>
<evidence type="ECO:0000256" key="2">
    <source>
        <dbReference type="ARBA" id="ARBA00023015"/>
    </source>
</evidence>
<dbReference type="InterPro" id="IPR009057">
    <property type="entry name" value="Homeodomain-like_sf"/>
</dbReference>
<dbReference type="AlphaFoldDB" id="A0AAC8YVY0"/>
<accession>A0AAC8YVY0</accession>
<evidence type="ECO:0000256" key="1">
    <source>
        <dbReference type="ARBA" id="ARBA00022491"/>
    </source>
</evidence>
<evidence type="ECO:0000256" key="3">
    <source>
        <dbReference type="ARBA" id="ARBA00023125"/>
    </source>
</evidence>
<dbReference type="KEGG" id="aak:AA2016_6597"/>
<feature type="domain" description="HTH tetR-type" evidence="6">
    <location>
        <begin position="18"/>
        <end position="78"/>
    </location>
</feature>
<keyword evidence="1" id="KW-0678">Repressor</keyword>
<dbReference type="InterPro" id="IPR036271">
    <property type="entry name" value="Tet_transcr_reg_TetR-rel_C_sf"/>
</dbReference>
<gene>
    <name evidence="7" type="ORF">AA2016_6597</name>
</gene>
<reference evidence="7 8" key="1">
    <citation type="submission" date="2016-03" db="EMBL/GenBank/DDBJ databases">
        <title>Complete genome of Aminobacter aminovorans KCTC 2477.</title>
        <authorList>
            <person name="Kim K.M."/>
        </authorList>
    </citation>
    <scope>NUCLEOTIDE SEQUENCE [LARGE SCALE GENOMIC DNA]</scope>
    <source>
        <strain evidence="7 8">KCTC 2477</strain>
        <plasmid evidence="7 8">pAA04</plasmid>
    </source>
</reference>
<dbReference type="EMBL" id="CP015009">
    <property type="protein sequence ID" value="AMS45487.1"/>
    <property type="molecule type" value="Genomic_DNA"/>
</dbReference>
<evidence type="ECO:0000259" key="6">
    <source>
        <dbReference type="PROSITE" id="PS50977"/>
    </source>
</evidence>
<dbReference type="PANTHER" id="PTHR30055">
    <property type="entry name" value="HTH-TYPE TRANSCRIPTIONAL REGULATOR RUTR"/>
    <property type="match status" value="1"/>
</dbReference>
<organism evidence="7 8">
    <name type="scientific">Aminobacter aminovorans</name>
    <name type="common">Chelatobacter heintzii</name>
    <dbReference type="NCBI Taxonomy" id="83263"/>
    <lineage>
        <taxon>Bacteria</taxon>
        <taxon>Pseudomonadati</taxon>
        <taxon>Pseudomonadota</taxon>
        <taxon>Alphaproteobacteria</taxon>
        <taxon>Hyphomicrobiales</taxon>
        <taxon>Phyllobacteriaceae</taxon>
        <taxon>Aminobacter</taxon>
    </lineage>
</organism>
<geneLocation type="plasmid" evidence="7 8">
    <name>pAA04</name>
</geneLocation>
<dbReference type="PANTHER" id="PTHR30055:SF228">
    <property type="entry name" value="TRANSCRIPTIONAL REGULATOR-RELATED"/>
    <property type="match status" value="1"/>
</dbReference>
<dbReference type="GO" id="GO:0000976">
    <property type="term" value="F:transcription cis-regulatory region binding"/>
    <property type="evidence" value="ECO:0007669"/>
    <property type="project" value="TreeGrafter"/>
</dbReference>
<keyword evidence="7" id="KW-0614">Plasmid</keyword>
<evidence type="ECO:0000256" key="5">
    <source>
        <dbReference type="PROSITE-ProRule" id="PRU00335"/>
    </source>
</evidence>
<name>A0AAC8YVY0_AMIAI</name>
<keyword evidence="3 5" id="KW-0238">DNA-binding</keyword>
<evidence type="ECO:0000313" key="8">
    <source>
        <dbReference type="Proteomes" id="UP000075755"/>
    </source>
</evidence>
<dbReference type="Gene3D" id="1.10.357.10">
    <property type="entry name" value="Tetracycline Repressor, domain 2"/>
    <property type="match status" value="1"/>
</dbReference>
<dbReference type="Pfam" id="PF00440">
    <property type="entry name" value="TetR_N"/>
    <property type="match status" value="1"/>
</dbReference>
<dbReference type="InterPro" id="IPR039538">
    <property type="entry name" value="BetI_C"/>
</dbReference>
<sequence length="213" mass="23337">MTISKKRRPKRKPSRVAQERRRDLIDAAIRNIAAIGYEAATISTICEEAGFSRGLIGHYFSGKDALLLEAVQTVAHELGEAIRTATQNAGADPAARLHALIEASFTPPGFTPEKVAVWVSLTGSARWSPPLTEIYVQIWRDYREGVGRLFERASKQAGVELDSKLTAVTFSHLVEGLWVGWATDPNSVTPELAQTSCHNFVDTVLRRAPVSAL</sequence>
<dbReference type="SUPFAM" id="SSF48498">
    <property type="entry name" value="Tetracyclin repressor-like, C-terminal domain"/>
    <property type="match status" value="1"/>
</dbReference>
<feature type="DNA-binding region" description="H-T-H motif" evidence="5">
    <location>
        <begin position="41"/>
        <end position="60"/>
    </location>
</feature>
<protein>
    <submittedName>
        <fullName evidence="7">TetR family transcriptional regulator</fullName>
    </submittedName>
</protein>
<dbReference type="Pfam" id="PF13977">
    <property type="entry name" value="TetR_C_6"/>
    <property type="match status" value="1"/>
</dbReference>
<evidence type="ECO:0000313" key="7">
    <source>
        <dbReference type="EMBL" id="AMS45487.1"/>
    </source>
</evidence>
<keyword evidence="4" id="KW-0804">Transcription</keyword>
<dbReference type="GO" id="GO:0003700">
    <property type="term" value="F:DNA-binding transcription factor activity"/>
    <property type="evidence" value="ECO:0007669"/>
    <property type="project" value="TreeGrafter"/>
</dbReference>
<dbReference type="PRINTS" id="PR00455">
    <property type="entry name" value="HTHTETR"/>
</dbReference>
<dbReference type="InterPro" id="IPR001647">
    <property type="entry name" value="HTH_TetR"/>
</dbReference>
<evidence type="ECO:0000256" key="4">
    <source>
        <dbReference type="ARBA" id="ARBA00023163"/>
    </source>
</evidence>
<dbReference type="PROSITE" id="PS50977">
    <property type="entry name" value="HTH_TETR_2"/>
    <property type="match status" value="1"/>
</dbReference>
<dbReference type="Proteomes" id="UP000075755">
    <property type="component" value="Plasmid pAA04"/>
</dbReference>
<keyword evidence="2" id="KW-0805">Transcription regulation</keyword>